<accession>A0ACB9LCQ4</accession>
<name>A0ACB9LCQ4_BAUVA</name>
<comment type="caution">
    <text evidence="1">The sequence shown here is derived from an EMBL/GenBank/DDBJ whole genome shotgun (WGS) entry which is preliminary data.</text>
</comment>
<sequence length="151" mass="17079">MKFNGEVYVIGGVHEDLWFDTVESYNLVRNQWVTRPPLNRKRGSLAGISLNEKIYAIGGGDGVECFSEVEMFDLDVGRWIPSRTKMLDKRFAAAVAEINGMVYVVGGYDGKDYLKSVEGFDPREYSFSRRESMSTRRGCLSLAVLNEKFIS</sequence>
<keyword evidence="2" id="KW-1185">Reference proteome</keyword>
<dbReference type="Proteomes" id="UP000828941">
    <property type="component" value="Chromosome 12"/>
</dbReference>
<dbReference type="EMBL" id="CM039437">
    <property type="protein sequence ID" value="KAI4306898.1"/>
    <property type="molecule type" value="Genomic_DNA"/>
</dbReference>
<reference evidence="1 2" key="1">
    <citation type="journal article" date="2022" name="DNA Res.">
        <title>Chromosomal-level genome assembly of the orchid tree Bauhinia variegata (Leguminosae; Cercidoideae) supports the allotetraploid origin hypothesis of Bauhinia.</title>
        <authorList>
            <person name="Zhong Y."/>
            <person name="Chen Y."/>
            <person name="Zheng D."/>
            <person name="Pang J."/>
            <person name="Liu Y."/>
            <person name="Luo S."/>
            <person name="Meng S."/>
            <person name="Qian L."/>
            <person name="Wei D."/>
            <person name="Dai S."/>
            <person name="Zhou R."/>
        </authorList>
    </citation>
    <scope>NUCLEOTIDE SEQUENCE [LARGE SCALE GENOMIC DNA]</scope>
    <source>
        <strain evidence="1">BV-YZ2020</strain>
    </source>
</reference>
<protein>
    <submittedName>
        <fullName evidence="1">Uncharacterized protein</fullName>
    </submittedName>
</protein>
<gene>
    <name evidence="1" type="ORF">L6164_030138</name>
</gene>
<evidence type="ECO:0000313" key="1">
    <source>
        <dbReference type="EMBL" id="KAI4306898.1"/>
    </source>
</evidence>
<proteinExistence type="predicted"/>
<organism evidence="1 2">
    <name type="scientific">Bauhinia variegata</name>
    <name type="common">Purple orchid tree</name>
    <name type="synonym">Phanera variegata</name>
    <dbReference type="NCBI Taxonomy" id="167791"/>
    <lineage>
        <taxon>Eukaryota</taxon>
        <taxon>Viridiplantae</taxon>
        <taxon>Streptophyta</taxon>
        <taxon>Embryophyta</taxon>
        <taxon>Tracheophyta</taxon>
        <taxon>Spermatophyta</taxon>
        <taxon>Magnoliopsida</taxon>
        <taxon>eudicotyledons</taxon>
        <taxon>Gunneridae</taxon>
        <taxon>Pentapetalae</taxon>
        <taxon>rosids</taxon>
        <taxon>fabids</taxon>
        <taxon>Fabales</taxon>
        <taxon>Fabaceae</taxon>
        <taxon>Cercidoideae</taxon>
        <taxon>Cercideae</taxon>
        <taxon>Bauhiniinae</taxon>
        <taxon>Bauhinia</taxon>
    </lineage>
</organism>
<evidence type="ECO:0000313" key="2">
    <source>
        <dbReference type="Proteomes" id="UP000828941"/>
    </source>
</evidence>